<dbReference type="Proteomes" id="UP000199427">
    <property type="component" value="Unassembled WGS sequence"/>
</dbReference>
<dbReference type="EMBL" id="FOES01000028">
    <property type="protein sequence ID" value="SEQ80364.1"/>
    <property type="molecule type" value="Genomic_DNA"/>
</dbReference>
<feature type="domain" description="ABC transporter" evidence="3">
    <location>
        <begin position="4"/>
        <end position="229"/>
    </location>
</feature>
<dbReference type="PANTHER" id="PTHR43158">
    <property type="entry name" value="SKFA PEPTIDE EXPORT ATP-BINDING PROTEIN SKFE"/>
    <property type="match status" value="1"/>
</dbReference>
<name>A0A1H9J0H9_9BACI</name>
<keyword evidence="5" id="KW-1185">Reference proteome</keyword>
<gene>
    <name evidence="4" type="ORF">SAMN05216362_1286</name>
</gene>
<dbReference type="GO" id="GO:0005524">
    <property type="term" value="F:ATP binding"/>
    <property type="evidence" value="ECO:0007669"/>
    <property type="project" value="UniProtKB-KW"/>
</dbReference>
<protein>
    <submittedName>
        <fullName evidence="4">ABC-2 type transport system ATP-binding protein</fullName>
    </submittedName>
</protein>
<evidence type="ECO:0000313" key="4">
    <source>
        <dbReference type="EMBL" id="SEQ80364.1"/>
    </source>
</evidence>
<dbReference type="PANTHER" id="PTHR43158:SF5">
    <property type="entry name" value="ABC TRANSPORTER, ATP-BINDING PROTEIN"/>
    <property type="match status" value="1"/>
</dbReference>
<dbReference type="PROSITE" id="PS50893">
    <property type="entry name" value="ABC_TRANSPORTER_2"/>
    <property type="match status" value="1"/>
</dbReference>
<dbReference type="Gene3D" id="3.40.50.300">
    <property type="entry name" value="P-loop containing nucleotide triphosphate hydrolases"/>
    <property type="match status" value="1"/>
</dbReference>
<sequence length="300" mass="33938">MSIVSCQHLDKKYKKQYALKDLTIELEENRIIGLIGRNGAGKTTLLKTLAGQIVPTGGEVKVFGENPFNNLKLSANTIYVDDQMQFSLEMRIHEILVAAEMFYENWNRELADRLIYYFGVDRYDFHDQLSKGMASTFNAILGLASRCPLTIFDEPTTGMDYSVRQDFYRALLKDYIAHPRTIIVSSHLLNELESILEEIVLIKNGKCILHESIEDFKEYAIGLSGDKNVIQSIVDHDVIIHEKELSESQVYIAVDNHLSEKDITGLKQQGVQMTSVEAADLSMFLTNDTRGGIDDVFKSS</sequence>
<dbReference type="SUPFAM" id="SSF52540">
    <property type="entry name" value="P-loop containing nucleoside triphosphate hydrolases"/>
    <property type="match status" value="1"/>
</dbReference>
<dbReference type="AlphaFoldDB" id="A0A1H9J0H9"/>
<keyword evidence="2 4" id="KW-0067">ATP-binding</keyword>
<dbReference type="InterPro" id="IPR003439">
    <property type="entry name" value="ABC_transporter-like_ATP-bd"/>
</dbReference>
<keyword evidence="1" id="KW-0547">Nucleotide-binding</keyword>
<dbReference type="CDD" id="cd03230">
    <property type="entry name" value="ABC_DR_subfamily_A"/>
    <property type="match status" value="1"/>
</dbReference>
<dbReference type="Pfam" id="PF00005">
    <property type="entry name" value="ABC_tran"/>
    <property type="match status" value="1"/>
</dbReference>
<dbReference type="InterPro" id="IPR003593">
    <property type="entry name" value="AAA+_ATPase"/>
</dbReference>
<evidence type="ECO:0000313" key="5">
    <source>
        <dbReference type="Proteomes" id="UP000199427"/>
    </source>
</evidence>
<dbReference type="OrthoDB" id="9804819at2"/>
<reference evidence="4 5" key="1">
    <citation type="submission" date="2016-10" db="EMBL/GenBank/DDBJ databases">
        <authorList>
            <person name="de Groot N.N."/>
        </authorList>
    </citation>
    <scope>NUCLEOTIDE SEQUENCE [LARGE SCALE GENOMIC DNA]</scope>
    <source>
        <strain evidence="4 5">DSM 21633</strain>
    </source>
</reference>
<dbReference type="STRING" id="571933.SAMN05216362_1286"/>
<dbReference type="GO" id="GO:0016887">
    <property type="term" value="F:ATP hydrolysis activity"/>
    <property type="evidence" value="ECO:0007669"/>
    <property type="project" value="InterPro"/>
</dbReference>
<evidence type="ECO:0000259" key="3">
    <source>
        <dbReference type="PROSITE" id="PS50893"/>
    </source>
</evidence>
<dbReference type="SMART" id="SM00382">
    <property type="entry name" value="AAA"/>
    <property type="match status" value="1"/>
</dbReference>
<organism evidence="4 5">
    <name type="scientific">Piscibacillus halophilus</name>
    <dbReference type="NCBI Taxonomy" id="571933"/>
    <lineage>
        <taxon>Bacteria</taxon>
        <taxon>Bacillati</taxon>
        <taxon>Bacillota</taxon>
        <taxon>Bacilli</taxon>
        <taxon>Bacillales</taxon>
        <taxon>Bacillaceae</taxon>
        <taxon>Piscibacillus</taxon>
    </lineage>
</organism>
<accession>A0A1H9J0H9</accession>
<dbReference type="InterPro" id="IPR027417">
    <property type="entry name" value="P-loop_NTPase"/>
</dbReference>
<proteinExistence type="predicted"/>
<evidence type="ECO:0000256" key="2">
    <source>
        <dbReference type="ARBA" id="ARBA00022840"/>
    </source>
</evidence>
<evidence type="ECO:0000256" key="1">
    <source>
        <dbReference type="ARBA" id="ARBA00022741"/>
    </source>
</evidence>